<proteinExistence type="inferred from homology"/>
<evidence type="ECO:0000256" key="4">
    <source>
        <dbReference type="ARBA" id="ARBA00023295"/>
    </source>
</evidence>
<dbReference type="Pfam" id="PF00759">
    <property type="entry name" value="Glyco_hydro_9"/>
    <property type="match status" value="1"/>
</dbReference>
<dbReference type="Pfam" id="PF02927">
    <property type="entry name" value="CelD_N"/>
    <property type="match status" value="1"/>
</dbReference>
<dbReference type="InterPro" id="IPR013783">
    <property type="entry name" value="Ig-like_fold"/>
</dbReference>
<dbReference type="GO" id="GO:0016787">
    <property type="term" value="F:hydrolase activity"/>
    <property type="evidence" value="ECO:0007669"/>
    <property type="project" value="UniProtKB-KW"/>
</dbReference>
<dbReference type="InterPro" id="IPR001701">
    <property type="entry name" value="Glyco_hydro_9"/>
</dbReference>
<dbReference type="SUPFAM" id="SSF48208">
    <property type="entry name" value="Six-hairpin glycosidases"/>
    <property type="match status" value="1"/>
</dbReference>
<dbReference type="InterPro" id="IPR008928">
    <property type="entry name" value="6-hairpin_glycosidase_sf"/>
</dbReference>
<comment type="caution">
    <text evidence="8">The sequence shown here is derived from an EMBL/GenBank/DDBJ whole genome shotgun (WGS) entry which is preliminary data.</text>
</comment>
<dbReference type="Proteomes" id="UP001597241">
    <property type="component" value="Unassembled WGS sequence"/>
</dbReference>
<dbReference type="InterPro" id="IPR012341">
    <property type="entry name" value="6hp_glycosidase-like_sf"/>
</dbReference>
<evidence type="ECO:0000256" key="1">
    <source>
        <dbReference type="ARBA" id="ARBA00007072"/>
    </source>
</evidence>
<dbReference type="Gene3D" id="2.60.40.10">
    <property type="entry name" value="Immunoglobulins"/>
    <property type="match status" value="1"/>
</dbReference>
<keyword evidence="9" id="KW-1185">Reference proteome</keyword>
<keyword evidence="4" id="KW-0326">Glycosidase</keyword>
<keyword evidence="5" id="KW-0624">Polysaccharide degradation</keyword>
<gene>
    <name evidence="8" type="ORF">ACFQ5N_12905</name>
</gene>
<evidence type="ECO:0000259" key="7">
    <source>
        <dbReference type="Pfam" id="PF02927"/>
    </source>
</evidence>
<evidence type="ECO:0000256" key="5">
    <source>
        <dbReference type="ARBA" id="ARBA00023326"/>
    </source>
</evidence>
<evidence type="ECO:0000256" key="2">
    <source>
        <dbReference type="ARBA" id="ARBA00022801"/>
    </source>
</evidence>
<sequence>MKSTILINHTGYNTQGIKTIVLQTTSEKAPKQFNILNTNNNVVYTGNFLTGGNIDNWHTGKAYAGDFSKLINPGVYFITTEIEGQTIKSREFNISEENLSDKSLSLLIEGIESQHCTDEFDEKDKKMTFFGDRKDTIDVSGGWYDASGDRGKYLSHLCYSNYFNPQQTPLIVWNLLEAINQYQLNNNTINKNLKERMLQEAIFGADFLIRMQDAEGYFYTNVFANWSWEPSKREICAYEGQDGEKTDEYKAGFREGGGIAIAALARAAVESNGGSFSSEVYLNAAIKGFAHLVENNTKYIDDGKENIIDDYCALLAATELYGATKNESYIAYAQNRAKLLTSRIKSDDNYKGWWSANDDGSRPFFHGVESGLPLISLKRYLDFEEDENLRAKTIQTIQKSIDFEIEITNSVHNPFGYPRQYVKATNEEKAKASFFIPHHNETGYWWQGENSRLASLVSAFNMTSKYMTENQKAATLKFSSNCNNWILGLNPYDICMVDGLGFNNPDYKEGVSLNFKGGVCNGITSGFTNENDIAFMPLPQDNDPSHKWRWSEQWMPHSAWFLLAVTSSN</sequence>
<name>A0ABW3WRP2_9FLAO</name>
<dbReference type="InterPro" id="IPR014756">
    <property type="entry name" value="Ig_E-set"/>
</dbReference>
<dbReference type="InterPro" id="IPR004197">
    <property type="entry name" value="Cellulase_Ig-like"/>
</dbReference>
<dbReference type="Gene3D" id="1.50.10.10">
    <property type="match status" value="1"/>
</dbReference>
<dbReference type="SUPFAM" id="SSF81296">
    <property type="entry name" value="E set domains"/>
    <property type="match status" value="1"/>
</dbReference>
<accession>A0ABW3WRP2</accession>
<protein>
    <submittedName>
        <fullName evidence="8">Glycoside hydrolase family 9 protein</fullName>
    </submittedName>
</protein>
<dbReference type="CDD" id="cd02850">
    <property type="entry name" value="E_set_Cellulase_N"/>
    <property type="match status" value="1"/>
</dbReference>
<organism evidence="8 9">
    <name type="scientific">Lutibacter holmesii</name>
    <dbReference type="NCBI Taxonomy" id="1137985"/>
    <lineage>
        <taxon>Bacteria</taxon>
        <taxon>Pseudomonadati</taxon>
        <taxon>Bacteroidota</taxon>
        <taxon>Flavobacteriia</taxon>
        <taxon>Flavobacteriales</taxon>
        <taxon>Flavobacteriaceae</taxon>
        <taxon>Lutibacter</taxon>
    </lineage>
</organism>
<keyword evidence="2 8" id="KW-0378">Hydrolase</keyword>
<comment type="similarity">
    <text evidence="1">Belongs to the glycosyl hydrolase 9 (cellulase E) family.</text>
</comment>
<dbReference type="PANTHER" id="PTHR22298">
    <property type="entry name" value="ENDO-1,4-BETA-GLUCANASE"/>
    <property type="match status" value="1"/>
</dbReference>
<feature type="domain" description="Glycoside hydrolase family 9" evidence="6">
    <location>
        <begin position="126"/>
        <end position="505"/>
    </location>
</feature>
<feature type="domain" description="Cellulase Ig-like" evidence="7">
    <location>
        <begin position="3"/>
        <end position="81"/>
    </location>
</feature>
<evidence type="ECO:0000259" key="6">
    <source>
        <dbReference type="Pfam" id="PF00759"/>
    </source>
</evidence>
<evidence type="ECO:0000313" key="8">
    <source>
        <dbReference type="EMBL" id="MFD1294735.1"/>
    </source>
</evidence>
<evidence type="ECO:0000313" key="9">
    <source>
        <dbReference type="Proteomes" id="UP001597241"/>
    </source>
</evidence>
<keyword evidence="3" id="KW-0119">Carbohydrate metabolism</keyword>
<dbReference type="EMBL" id="JBHTMV010000009">
    <property type="protein sequence ID" value="MFD1294735.1"/>
    <property type="molecule type" value="Genomic_DNA"/>
</dbReference>
<dbReference type="RefSeq" id="WP_386810062.1">
    <property type="nucleotide sequence ID" value="NZ_JBHTMV010000009.1"/>
</dbReference>
<evidence type="ECO:0000256" key="3">
    <source>
        <dbReference type="ARBA" id="ARBA00023277"/>
    </source>
</evidence>
<reference evidence="9" key="1">
    <citation type="journal article" date="2019" name="Int. J. Syst. Evol. Microbiol.">
        <title>The Global Catalogue of Microorganisms (GCM) 10K type strain sequencing project: providing services to taxonomists for standard genome sequencing and annotation.</title>
        <authorList>
            <consortium name="The Broad Institute Genomics Platform"/>
            <consortium name="The Broad Institute Genome Sequencing Center for Infectious Disease"/>
            <person name="Wu L."/>
            <person name="Ma J."/>
        </authorList>
    </citation>
    <scope>NUCLEOTIDE SEQUENCE [LARGE SCALE GENOMIC DNA]</scope>
    <source>
        <strain evidence="9">CCUG 62221</strain>
    </source>
</reference>